<feature type="region of interest" description="Disordered" evidence="2">
    <location>
        <begin position="353"/>
        <end position="375"/>
    </location>
</feature>
<dbReference type="Pfam" id="PF14383">
    <property type="entry name" value="VARLMGL"/>
    <property type="match status" value="1"/>
</dbReference>
<name>A0A6I9UG35_SESIN</name>
<evidence type="ECO:0000313" key="6">
    <source>
        <dbReference type="RefSeq" id="XP_011096971.1"/>
    </source>
</evidence>
<dbReference type="RefSeq" id="XP_011096972.1">
    <property type="nucleotide sequence ID" value="XM_011098670.2"/>
</dbReference>
<accession>A0A6I9UG35</accession>
<organism evidence="6">
    <name type="scientific">Sesamum indicum</name>
    <name type="common">Oriental sesame</name>
    <name type="synonym">Sesamum orientale</name>
    <dbReference type="NCBI Taxonomy" id="4182"/>
    <lineage>
        <taxon>Eukaryota</taxon>
        <taxon>Viridiplantae</taxon>
        <taxon>Streptophyta</taxon>
        <taxon>Embryophyta</taxon>
        <taxon>Tracheophyta</taxon>
        <taxon>Spermatophyta</taxon>
        <taxon>Magnoliopsida</taxon>
        <taxon>eudicotyledons</taxon>
        <taxon>Gunneridae</taxon>
        <taxon>Pentapetalae</taxon>
        <taxon>asterids</taxon>
        <taxon>lamiids</taxon>
        <taxon>Lamiales</taxon>
        <taxon>Pedaliaceae</taxon>
        <taxon>Sesamum</taxon>
    </lineage>
</organism>
<evidence type="ECO:0000256" key="2">
    <source>
        <dbReference type="SAM" id="MobiDB-lite"/>
    </source>
</evidence>
<dbReference type="Proteomes" id="UP000504604">
    <property type="component" value="Linkage group LG13"/>
</dbReference>
<dbReference type="RefSeq" id="XP_011096971.1">
    <property type="nucleotide sequence ID" value="XM_011098669.2"/>
</dbReference>
<keyword evidence="5" id="KW-1185">Reference proteome</keyword>
<dbReference type="GeneID" id="105176006"/>
<dbReference type="OrthoDB" id="446244at2759"/>
<proteinExistence type="predicted"/>
<dbReference type="PANTHER" id="PTHR40836:SF4">
    <property type="entry name" value="RB1-INDUCIBLE COILED-COIL PROTEIN"/>
    <property type="match status" value="1"/>
</dbReference>
<dbReference type="KEGG" id="sind:105176006"/>
<evidence type="ECO:0000313" key="5">
    <source>
        <dbReference type="Proteomes" id="UP000504604"/>
    </source>
</evidence>
<dbReference type="PANTHER" id="PTHR40836">
    <property type="entry name" value="RB1-INDUCIBLE COILED-COIL PROTEIN"/>
    <property type="match status" value="1"/>
</dbReference>
<evidence type="ECO:0000259" key="4">
    <source>
        <dbReference type="Pfam" id="PF14383"/>
    </source>
</evidence>
<feature type="coiled-coil region" evidence="1">
    <location>
        <begin position="673"/>
        <end position="700"/>
    </location>
</feature>
<evidence type="ECO:0000256" key="1">
    <source>
        <dbReference type="SAM" id="Coils"/>
    </source>
</evidence>
<dbReference type="InterPro" id="IPR025486">
    <property type="entry name" value="DUF4378"/>
</dbReference>
<feature type="domain" description="DUF3741" evidence="4">
    <location>
        <begin position="93"/>
        <end position="107"/>
    </location>
</feature>
<dbReference type="AlphaFoldDB" id="A0A6I9UG35"/>
<dbReference type="Pfam" id="PF14309">
    <property type="entry name" value="DUF4378"/>
    <property type="match status" value="1"/>
</dbReference>
<keyword evidence="1" id="KW-0175">Coiled coil</keyword>
<sequence>MGSLLDLLDIGEDIMARKVGTHKRHVGGLEAPRNSLELPMETAYGLYAARDNILYAHDMTKELAAKDYYSSGAPIKKLISEEISERPNSKKNAPSVVARLMGVDTLPFESKSAPQLVYMKNESKTGKLMDIKRSRKGSDGHGISTSNCSQQLEAGCFGHYTDRYADHDNSYMKLNRPKPREHPQEEELQKFKKEFEAWQAARFNECSNVIKFSSATAQLIAQEDLNREKMFLYADSKRITNSERLREPNDFAEIVDQHQMLTSGSCKKKNLCYSAEGYLNRIPRTDFRTSQLMNSDQKLDNVSAPSKIVILRPGPDRIDINEDLWNSTPSISEERGSIEDFLEEVKERLKSELQGKSAKRSTTVRGGGIETPYWEKPSEPREIARRIAQEVRDSVSRDLGMNLPRSVSTRSNRSEVQLNAAGSPEFIHKDTRRFLAERLRNVLRGEIHQEVPKVVRNSSRLSMSDFEKGGAGQSRGTWKDGRTSYPQCLTDELEKQSRSFRGELNVGEMHPKDLSPRNLVRSLSAPVSGTSFGKLLLEDRHILTGAQIRRKHEVIEKVSLNIEKQKKDKFNIKEKVSSFRYSLTLRGRLFRRRVKLVEGSEQNQKNLLKDITSGPTVATSFSETHENSTEVPPSPASVCSSVHEEFWRAADYLSPISSSGAHQPEDSEMSHVFREINSNLNELRRKLNQLEGGVQEETINVQQPAEVEAEIDDEAEAYIRDLLIAAGLYDGSYSRSLSKWDPLGKPISTQVFEEVEETYQKNINDEESCRKDHGEKVNHKMILDLLNEVLPSILREPANMSRYAEKAIGRVQKPPHGRNLLAQAWNIIQVYIHPPVDRSYYALDNMLARDLKSNPWSRLMDDDINALVRDIECQIIGDMIEEMVKDIYS</sequence>
<gene>
    <name evidence="6 7" type="primary">LOC105176006</name>
</gene>
<feature type="domain" description="DUF4378" evidence="3">
    <location>
        <begin position="717"/>
        <end position="882"/>
    </location>
</feature>
<protein>
    <submittedName>
        <fullName evidence="6 7">Uncharacterized protein LOC105176006</fullName>
    </submittedName>
</protein>
<reference evidence="6" key="1">
    <citation type="submission" date="2022-04" db="UniProtKB">
        <authorList>
            <consortium name="RefSeq"/>
        </authorList>
    </citation>
    <scope>IDENTIFICATION</scope>
</reference>
<dbReference type="InterPro" id="IPR032795">
    <property type="entry name" value="DUF3741-assoc"/>
</dbReference>
<evidence type="ECO:0000259" key="3">
    <source>
        <dbReference type="Pfam" id="PF14309"/>
    </source>
</evidence>
<evidence type="ECO:0000313" key="7">
    <source>
        <dbReference type="RefSeq" id="XP_011096972.1"/>
    </source>
</evidence>